<dbReference type="RefSeq" id="WP_009520538.1">
    <property type="nucleotide sequence ID" value="NZ_CCAE010000006.1"/>
</dbReference>
<proteinExistence type="predicted"/>
<dbReference type="Gene3D" id="3.40.109.10">
    <property type="entry name" value="NADH Oxidase"/>
    <property type="match status" value="1"/>
</dbReference>
<reference evidence="2" key="2">
    <citation type="submission" date="2014-11" db="EMBL/GenBank/DDBJ databases">
        <title>Draft genome sequence of Hydrogenophaga intermedia S1.</title>
        <authorList>
            <person name="Gan H.M."/>
            <person name="Chew T.H."/>
            <person name="Stolz A."/>
        </authorList>
    </citation>
    <scope>NUCLEOTIDE SEQUENCE [LARGE SCALE GENOMIC DNA]</scope>
    <source>
        <strain evidence="2">S1</strain>
    </source>
</reference>
<dbReference type="Proteomes" id="UP000028878">
    <property type="component" value="Unassembled WGS sequence"/>
</dbReference>
<name>A0A1L1PIX5_HYDIT</name>
<dbReference type="SUPFAM" id="SSF55469">
    <property type="entry name" value="FMN-dependent nitroreductase-like"/>
    <property type="match status" value="1"/>
</dbReference>
<gene>
    <name evidence="1" type="ORF">BN948_01295</name>
</gene>
<dbReference type="PROSITE" id="PS51318">
    <property type="entry name" value="TAT"/>
    <property type="match status" value="1"/>
</dbReference>
<dbReference type="NCBIfam" id="NF047509">
    <property type="entry name" value="Rv3131_FMN_oxido"/>
    <property type="match status" value="1"/>
</dbReference>
<protein>
    <submittedName>
        <fullName evidence="1">Twin-arginine translocation pathway signal sequence domain protein</fullName>
    </submittedName>
</protein>
<keyword evidence="2" id="KW-1185">Reference proteome</keyword>
<evidence type="ECO:0000313" key="2">
    <source>
        <dbReference type="Proteomes" id="UP000028878"/>
    </source>
</evidence>
<dbReference type="GO" id="GO:0016491">
    <property type="term" value="F:oxidoreductase activity"/>
    <property type="evidence" value="ECO:0007669"/>
    <property type="project" value="InterPro"/>
</dbReference>
<dbReference type="EMBL" id="CCAE010000006">
    <property type="protein sequence ID" value="CDN86877.1"/>
    <property type="molecule type" value="Genomic_DNA"/>
</dbReference>
<evidence type="ECO:0000313" key="1">
    <source>
        <dbReference type="EMBL" id="CDN86877.1"/>
    </source>
</evidence>
<dbReference type="AlphaFoldDB" id="A0A1L1PIX5"/>
<organism evidence="1 2">
    <name type="scientific">Hydrogenophaga intermedia</name>
    <dbReference type="NCBI Taxonomy" id="65786"/>
    <lineage>
        <taxon>Bacteria</taxon>
        <taxon>Pseudomonadati</taxon>
        <taxon>Pseudomonadota</taxon>
        <taxon>Betaproteobacteria</taxon>
        <taxon>Burkholderiales</taxon>
        <taxon>Comamonadaceae</taxon>
        <taxon>Hydrogenophaga</taxon>
    </lineage>
</organism>
<accession>A0A1L1PIX5</accession>
<dbReference type="InterPro" id="IPR000415">
    <property type="entry name" value="Nitroreductase-like"/>
</dbReference>
<reference evidence="2" key="1">
    <citation type="submission" date="2014-02" db="EMBL/GenBank/DDBJ databases">
        <authorList>
            <person name="Gan H."/>
        </authorList>
    </citation>
    <scope>NUCLEOTIDE SEQUENCE [LARGE SCALE GENOMIC DNA]</scope>
    <source>
        <strain evidence="2">S1</strain>
    </source>
</reference>
<dbReference type="InterPro" id="IPR006311">
    <property type="entry name" value="TAT_signal"/>
</dbReference>
<sequence length="385" mass="42465">MHRRSLLRLAGGGAIAAATAGLPGCSSALPDEAIAAWRGPGDEPDPRRWALSYALLAPHSHNLQSWLVDLSVPGEITLFIDRTRLLPETDPFSRQMLMSQGTFIELLEQATRQKGHRADIALFPEGEFGPAAVDARPTARIRLVPDASVRPDPLFAQVLRRRTNREAYEPRVPEASAREAIARSTSAHPFRTGFVTADDAEAIEHHRRIAKEAWRIELTTPRTVLESFKVLRVGPREIAAHRDGLSVNDPMVRVATALGLFDRSVAPAPGDRAVQSQIDGFNAKIDTTPAFYWLVTEGNDRVTQVNAGRAWVRTQLAATEQGLSMQPISQALQEYPEMGALYREIHERLQASAPRFTVQMWARLGHAPAVQPAPRRGLQAHILKA</sequence>